<dbReference type="PROSITE" id="PS50893">
    <property type="entry name" value="ABC_TRANSPORTER_2"/>
    <property type="match status" value="1"/>
</dbReference>
<evidence type="ECO:0000313" key="7">
    <source>
        <dbReference type="Proteomes" id="UP001500218"/>
    </source>
</evidence>
<sequence length="233" mass="25429">MIEAHNLTKRYGRQQAVDGLTFTLRPGQVTAFLGPNGAGKSSTLRMIVDLDRPDAGYARVGGRRYRDLPHPLREVGVLLEARAAHRGRSAVNHLRWLARTQDIPAARVPEVLDLVGLGDAARRRVGGFSLGMTQRLGLAVALLGDPGVLLLDEPLNGLDPEGIRWLRTLLRDLADEGRTVFVSSHLMSETALLADHLIVIARGRLLADATVKEFVADQPSLEDAFLRTLEGAR</sequence>
<keyword evidence="4" id="KW-0067">ATP-binding</keyword>
<dbReference type="Gene3D" id="3.40.50.300">
    <property type="entry name" value="P-loop containing nucleotide triphosphate hydrolases"/>
    <property type="match status" value="1"/>
</dbReference>
<proteinExistence type="inferred from homology"/>
<keyword evidence="3" id="KW-0547">Nucleotide-binding</keyword>
<dbReference type="InterPro" id="IPR027417">
    <property type="entry name" value="P-loop_NTPase"/>
</dbReference>
<dbReference type="InterPro" id="IPR003439">
    <property type="entry name" value="ABC_transporter-like_ATP-bd"/>
</dbReference>
<protein>
    <recommendedName>
        <fullName evidence="5">ABC transporter domain-containing protein</fullName>
    </recommendedName>
</protein>
<dbReference type="SUPFAM" id="SSF52540">
    <property type="entry name" value="P-loop containing nucleoside triphosphate hydrolases"/>
    <property type="match status" value="1"/>
</dbReference>
<evidence type="ECO:0000313" key="6">
    <source>
        <dbReference type="EMBL" id="GAA1814590.1"/>
    </source>
</evidence>
<accession>A0ABN2M8C1</accession>
<evidence type="ECO:0000256" key="4">
    <source>
        <dbReference type="ARBA" id="ARBA00022840"/>
    </source>
</evidence>
<organism evidence="6 7">
    <name type="scientific">Luedemannella flava</name>
    <dbReference type="NCBI Taxonomy" id="349316"/>
    <lineage>
        <taxon>Bacteria</taxon>
        <taxon>Bacillati</taxon>
        <taxon>Actinomycetota</taxon>
        <taxon>Actinomycetes</taxon>
        <taxon>Micromonosporales</taxon>
        <taxon>Micromonosporaceae</taxon>
        <taxon>Luedemannella</taxon>
    </lineage>
</organism>
<gene>
    <name evidence="6" type="ORF">GCM10009682_39610</name>
</gene>
<keyword evidence="2" id="KW-0813">Transport</keyword>
<dbReference type="InterPro" id="IPR003593">
    <property type="entry name" value="AAA+_ATPase"/>
</dbReference>
<dbReference type="EMBL" id="BAAALT010000127">
    <property type="protein sequence ID" value="GAA1814590.1"/>
    <property type="molecule type" value="Genomic_DNA"/>
</dbReference>
<dbReference type="SMART" id="SM00382">
    <property type="entry name" value="AAA"/>
    <property type="match status" value="1"/>
</dbReference>
<evidence type="ECO:0000259" key="5">
    <source>
        <dbReference type="PROSITE" id="PS50893"/>
    </source>
</evidence>
<feature type="domain" description="ABC transporter" evidence="5">
    <location>
        <begin position="2"/>
        <end position="227"/>
    </location>
</feature>
<keyword evidence="7" id="KW-1185">Reference proteome</keyword>
<dbReference type="Pfam" id="PF00005">
    <property type="entry name" value="ABC_tran"/>
    <property type="match status" value="1"/>
</dbReference>
<dbReference type="PANTHER" id="PTHR43335:SF4">
    <property type="entry name" value="ABC TRANSPORTER, ATP-BINDING PROTEIN"/>
    <property type="match status" value="1"/>
</dbReference>
<dbReference type="Proteomes" id="UP001500218">
    <property type="component" value="Unassembled WGS sequence"/>
</dbReference>
<evidence type="ECO:0000256" key="1">
    <source>
        <dbReference type="ARBA" id="ARBA00005417"/>
    </source>
</evidence>
<comment type="similarity">
    <text evidence="1">Belongs to the ABC transporter superfamily.</text>
</comment>
<dbReference type="PANTHER" id="PTHR43335">
    <property type="entry name" value="ABC TRANSPORTER, ATP-BINDING PROTEIN"/>
    <property type="match status" value="1"/>
</dbReference>
<name>A0ABN2M8C1_9ACTN</name>
<evidence type="ECO:0000256" key="3">
    <source>
        <dbReference type="ARBA" id="ARBA00022741"/>
    </source>
</evidence>
<reference evidence="6 7" key="1">
    <citation type="journal article" date="2019" name="Int. J. Syst. Evol. Microbiol.">
        <title>The Global Catalogue of Microorganisms (GCM) 10K type strain sequencing project: providing services to taxonomists for standard genome sequencing and annotation.</title>
        <authorList>
            <consortium name="The Broad Institute Genomics Platform"/>
            <consortium name="The Broad Institute Genome Sequencing Center for Infectious Disease"/>
            <person name="Wu L."/>
            <person name="Ma J."/>
        </authorList>
    </citation>
    <scope>NUCLEOTIDE SEQUENCE [LARGE SCALE GENOMIC DNA]</scope>
    <source>
        <strain evidence="6 7">JCM 13250</strain>
    </source>
</reference>
<evidence type="ECO:0000256" key="2">
    <source>
        <dbReference type="ARBA" id="ARBA00022448"/>
    </source>
</evidence>
<comment type="caution">
    <text evidence="6">The sequence shown here is derived from an EMBL/GenBank/DDBJ whole genome shotgun (WGS) entry which is preliminary data.</text>
</comment>